<dbReference type="Proteomes" id="UP000429607">
    <property type="component" value="Unassembled WGS sequence"/>
</dbReference>
<dbReference type="EMBL" id="QXFV01008684">
    <property type="protein sequence ID" value="KAE8956265.1"/>
    <property type="molecule type" value="Genomic_DNA"/>
</dbReference>
<evidence type="ECO:0000313" key="2">
    <source>
        <dbReference type="EMBL" id="KAE8963141.1"/>
    </source>
</evidence>
<reference evidence="4 6" key="1">
    <citation type="submission" date="2018-09" db="EMBL/GenBank/DDBJ databases">
        <title>Genomic investigation of the strawberry pathogen Phytophthora fragariae indicates pathogenicity is determined by transcriptional variation in three key races.</title>
        <authorList>
            <person name="Adams T.M."/>
            <person name="Armitage A.D."/>
            <person name="Sobczyk M.K."/>
            <person name="Bates H.J."/>
            <person name="Dunwell J.M."/>
            <person name="Nellist C.F."/>
            <person name="Harrison R.J."/>
        </authorList>
    </citation>
    <scope>NUCLEOTIDE SEQUENCE [LARGE SCALE GENOMIC DNA]</scope>
    <source>
        <strain evidence="1 4">SCRP249</strain>
        <strain evidence="2 6">SCRP324</strain>
        <strain evidence="3 5">SCRP333</strain>
    </source>
</reference>
<protein>
    <submittedName>
        <fullName evidence="2">Uncharacterized protein</fullName>
    </submittedName>
</protein>
<name>A0A6A3H122_9STRA</name>
<gene>
    <name evidence="1" type="ORF">PR001_g31790</name>
    <name evidence="2" type="ORF">PR002_g29375</name>
    <name evidence="3" type="ORF">PR003_g30555</name>
</gene>
<organism evidence="2 6">
    <name type="scientific">Phytophthora rubi</name>
    <dbReference type="NCBI Taxonomy" id="129364"/>
    <lineage>
        <taxon>Eukaryota</taxon>
        <taxon>Sar</taxon>
        <taxon>Stramenopiles</taxon>
        <taxon>Oomycota</taxon>
        <taxon>Peronosporomycetes</taxon>
        <taxon>Peronosporales</taxon>
        <taxon>Peronosporaceae</taxon>
        <taxon>Phytophthora</taxon>
    </lineage>
</organism>
<evidence type="ECO:0000313" key="5">
    <source>
        <dbReference type="Proteomes" id="UP000434957"/>
    </source>
</evidence>
<dbReference type="EMBL" id="QXFT01005763">
    <property type="protein sequence ID" value="KAE9271291.1"/>
    <property type="molecule type" value="Genomic_DNA"/>
</dbReference>
<evidence type="ECO:0000313" key="3">
    <source>
        <dbReference type="EMBL" id="KAE9271291.1"/>
    </source>
</evidence>
<evidence type="ECO:0000313" key="6">
    <source>
        <dbReference type="Proteomes" id="UP000435112"/>
    </source>
</evidence>
<dbReference type="EMBL" id="QXFU01005764">
    <property type="protein sequence ID" value="KAE8963141.1"/>
    <property type="molecule type" value="Genomic_DNA"/>
</dbReference>
<sequence>MPTPSDEDADAQCSCAGESDYDLSDIVDNDMGDTVREKVDVFLDVLGQLQEVPRFHRQLHLQGHGGKRGQHKVARDLISLFLESSIDTTGLEIEADEAAIMRDMVTTFIFAGKDSSAHSICSGWPRCQSCTTATAWPRGSWTRPTSSA</sequence>
<evidence type="ECO:0000313" key="1">
    <source>
        <dbReference type="EMBL" id="KAE8956265.1"/>
    </source>
</evidence>
<dbReference type="OrthoDB" id="1470350at2759"/>
<accession>A0A6A3H122</accession>
<keyword evidence="5" id="KW-1185">Reference proteome</keyword>
<proteinExistence type="predicted"/>
<dbReference type="Proteomes" id="UP000434957">
    <property type="component" value="Unassembled WGS sequence"/>
</dbReference>
<evidence type="ECO:0000313" key="4">
    <source>
        <dbReference type="Proteomes" id="UP000429607"/>
    </source>
</evidence>
<dbReference type="Proteomes" id="UP000435112">
    <property type="component" value="Unassembled WGS sequence"/>
</dbReference>
<comment type="caution">
    <text evidence="2">The sequence shown here is derived from an EMBL/GenBank/DDBJ whole genome shotgun (WGS) entry which is preliminary data.</text>
</comment>
<dbReference type="AlphaFoldDB" id="A0A6A3H122"/>